<gene>
    <name evidence="1" type="ORF">H8D96_07250</name>
</gene>
<dbReference type="InterPro" id="IPR039498">
    <property type="entry name" value="NTP_transf_5"/>
</dbReference>
<evidence type="ECO:0000313" key="2">
    <source>
        <dbReference type="Proteomes" id="UP000605201"/>
    </source>
</evidence>
<reference evidence="1 2" key="1">
    <citation type="submission" date="2020-08" db="EMBL/GenBank/DDBJ databases">
        <title>Bridging the membrane lipid divide: bacteria of the FCB group superphylum have the potential to synthesize archaeal ether lipids.</title>
        <authorList>
            <person name="Villanueva L."/>
            <person name="Von Meijenfeldt F.A.B."/>
            <person name="Westbye A.B."/>
            <person name="Yadav S."/>
            <person name="Hopmans E.C."/>
            <person name="Dutilh B.E."/>
            <person name="Sinninghe Damste J.S."/>
        </authorList>
    </citation>
    <scope>NUCLEOTIDE SEQUENCE [LARGE SCALE GENOMIC DNA]</scope>
    <source>
        <strain evidence="1">NIOZ-UU17</strain>
    </source>
</reference>
<comment type="caution">
    <text evidence="1">The sequence shown here is derived from an EMBL/GenBank/DDBJ whole genome shotgun (WGS) entry which is preliminary data.</text>
</comment>
<name>A0A8J6NQL6_9BACT</name>
<sequence length="376" mass="44131">MPRLDWHWAITYAFRHGLSPLLYRTLGRLIHNFSSIKMIQGKVSDPNLPPGINQDWFNMLFDSYMSTLRRNSHIQSALKELDETLADIDITCIIWKGAALINGVYPDIGLRPMDDIDVLVPKKHIEKFKKVIRQLGFIPRPAYPLTWNRREIVLDLHLDVVHSERISSRLTALPITAETLLPETLPLSNFKKLLTLSPQDDLICIATHALKHGFSRDIWLIDAVNLLTQYPEIIRKPENLIQRAQDLKATFPLYILFSLLETCPVNLDLGFICRLRPKKFGFFARLFVRSLKNARQIPYAGEIFYLFLLDSYQQQISFLLETMFPSRQVMRQLFPDKRFMPYWFYYPHRILRLVGMGMETFKALFHYRANEKQLHK</sequence>
<dbReference type="Proteomes" id="UP000605201">
    <property type="component" value="Unassembled WGS sequence"/>
</dbReference>
<dbReference type="AlphaFoldDB" id="A0A8J6NQL6"/>
<protein>
    <submittedName>
        <fullName evidence="1">Nucleotidyltransferase family protein</fullName>
    </submittedName>
</protein>
<organism evidence="1 2">
    <name type="scientific">Candidatus Desulfatibia vada</name>
    <dbReference type="NCBI Taxonomy" id="2841696"/>
    <lineage>
        <taxon>Bacteria</taxon>
        <taxon>Pseudomonadati</taxon>
        <taxon>Thermodesulfobacteriota</taxon>
        <taxon>Desulfobacteria</taxon>
        <taxon>Desulfobacterales</taxon>
        <taxon>Desulfobacterales incertae sedis</taxon>
        <taxon>Candidatus Desulfatibia</taxon>
    </lineage>
</organism>
<evidence type="ECO:0000313" key="1">
    <source>
        <dbReference type="EMBL" id="MBC8431701.1"/>
    </source>
</evidence>
<accession>A0A8J6NQL6</accession>
<dbReference type="EMBL" id="JACNIG010000165">
    <property type="protein sequence ID" value="MBC8431701.1"/>
    <property type="molecule type" value="Genomic_DNA"/>
</dbReference>
<dbReference type="Pfam" id="PF14907">
    <property type="entry name" value="NTP_transf_5"/>
    <property type="match status" value="1"/>
</dbReference>
<proteinExistence type="predicted"/>